<dbReference type="Proteomes" id="UP000784294">
    <property type="component" value="Unassembled WGS sequence"/>
</dbReference>
<name>A0A3S5ATW8_9PLAT</name>
<comment type="caution">
    <text evidence="1">The sequence shown here is derived from an EMBL/GenBank/DDBJ whole genome shotgun (WGS) entry which is preliminary data.</text>
</comment>
<dbReference type="EMBL" id="CAAALY010255570">
    <property type="protein sequence ID" value="VEL37645.1"/>
    <property type="molecule type" value="Genomic_DNA"/>
</dbReference>
<keyword evidence="2" id="KW-1185">Reference proteome</keyword>
<dbReference type="Gene3D" id="1.10.3210.10">
    <property type="entry name" value="Hypothetical protein af1432"/>
    <property type="match status" value="1"/>
</dbReference>
<reference evidence="1" key="1">
    <citation type="submission" date="2018-11" db="EMBL/GenBank/DDBJ databases">
        <authorList>
            <consortium name="Pathogen Informatics"/>
        </authorList>
    </citation>
    <scope>NUCLEOTIDE SEQUENCE</scope>
</reference>
<accession>A0A3S5ATW8</accession>
<dbReference type="SUPFAM" id="SSF109604">
    <property type="entry name" value="HD-domain/PDEase-like"/>
    <property type="match status" value="1"/>
</dbReference>
<dbReference type="OrthoDB" id="9991235at2759"/>
<proteinExistence type="predicted"/>
<evidence type="ECO:0000313" key="2">
    <source>
        <dbReference type="Proteomes" id="UP000784294"/>
    </source>
</evidence>
<gene>
    <name evidence="1" type="ORF">PXEA_LOCUS31085</name>
</gene>
<organism evidence="1 2">
    <name type="scientific">Protopolystoma xenopodis</name>
    <dbReference type="NCBI Taxonomy" id="117903"/>
    <lineage>
        <taxon>Eukaryota</taxon>
        <taxon>Metazoa</taxon>
        <taxon>Spiralia</taxon>
        <taxon>Lophotrochozoa</taxon>
        <taxon>Platyhelminthes</taxon>
        <taxon>Monogenea</taxon>
        <taxon>Polyopisthocotylea</taxon>
        <taxon>Polystomatidea</taxon>
        <taxon>Polystomatidae</taxon>
        <taxon>Protopolystoma</taxon>
    </lineage>
</organism>
<evidence type="ECO:0000313" key="1">
    <source>
        <dbReference type="EMBL" id="VEL37645.1"/>
    </source>
</evidence>
<dbReference type="AlphaFoldDB" id="A0A3S5ATW8"/>
<protein>
    <submittedName>
        <fullName evidence="1">Uncharacterized protein</fullName>
    </submittedName>
</protein>
<sequence length="175" mass="20307">MDVDKWDYLLRDSLYAGLGHGSGILELERFLLFYRPAPFYESSFENTDSADTGSLNKRIDQSLCSPLSLDEPEISYVPPCDRNHYSEAFNFRSLNIPTYCSPQVMRKEYKRIRSLSNLPAPSFATEEARAPEVIWHMSILASELENVQRMFSLRLHLHRRLYQHKAVVSIQVSIF</sequence>